<name>A0A250FQK5_9FLAO</name>
<dbReference type="CDD" id="cd14014">
    <property type="entry name" value="STKc_PknB_like"/>
    <property type="match status" value="1"/>
</dbReference>
<dbReference type="OrthoDB" id="9813021at2"/>
<dbReference type="AlphaFoldDB" id="A0A250FQK5"/>
<dbReference type="EMBL" id="CP022386">
    <property type="protein sequence ID" value="ATA87400.1"/>
    <property type="molecule type" value="Genomic_DNA"/>
</dbReference>
<dbReference type="Gene3D" id="3.30.200.20">
    <property type="entry name" value="Phosphorylase Kinase, domain 1"/>
    <property type="match status" value="1"/>
</dbReference>
<dbReference type="SMART" id="SM00220">
    <property type="entry name" value="S_TKc"/>
    <property type="match status" value="1"/>
</dbReference>
<keyword evidence="2" id="KW-0418">Kinase</keyword>
<dbReference type="InterPro" id="IPR000719">
    <property type="entry name" value="Prot_kinase_dom"/>
</dbReference>
<proteinExistence type="predicted"/>
<feature type="domain" description="Protein kinase" evidence="1">
    <location>
        <begin position="12"/>
        <end position="276"/>
    </location>
</feature>
<dbReference type="PROSITE" id="PS00108">
    <property type="entry name" value="PROTEIN_KINASE_ST"/>
    <property type="match status" value="1"/>
</dbReference>
<accession>A0A250FQK5</accession>
<dbReference type="Pfam" id="PF00069">
    <property type="entry name" value="Pkinase"/>
    <property type="match status" value="1"/>
</dbReference>
<dbReference type="GO" id="GO:0005524">
    <property type="term" value="F:ATP binding"/>
    <property type="evidence" value="ECO:0007669"/>
    <property type="project" value="InterPro"/>
</dbReference>
<protein>
    <submittedName>
        <fullName evidence="2">Serine/threonine protein kinase</fullName>
    </submittedName>
</protein>
<dbReference type="PROSITE" id="PS50011">
    <property type="entry name" value="PROTEIN_KINASE_DOM"/>
    <property type="match status" value="1"/>
</dbReference>
<dbReference type="InterPro" id="IPR008271">
    <property type="entry name" value="Ser/Thr_kinase_AS"/>
</dbReference>
<dbReference type="GO" id="GO:0004674">
    <property type="term" value="F:protein serine/threonine kinase activity"/>
    <property type="evidence" value="ECO:0007669"/>
    <property type="project" value="UniProtKB-KW"/>
</dbReference>
<dbReference type="SUPFAM" id="SSF56112">
    <property type="entry name" value="Protein kinase-like (PK-like)"/>
    <property type="match status" value="1"/>
</dbReference>
<dbReference type="InterPro" id="IPR011009">
    <property type="entry name" value="Kinase-like_dom_sf"/>
</dbReference>
<dbReference type="Proteomes" id="UP000217250">
    <property type="component" value="Chromosome"/>
</dbReference>
<gene>
    <name evidence="2" type="ORF">CGC50_09680</name>
</gene>
<evidence type="ECO:0000313" key="2">
    <source>
        <dbReference type="EMBL" id="ATA87400.1"/>
    </source>
</evidence>
<dbReference type="GeneID" id="84808823"/>
<keyword evidence="2" id="KW-0808">Transferase</keyword>
<reference evidence="3" key="1">
    <citation type="submission" date="2017-06" db="EMBL/GenBank/DDBJ databases">
        <title>Capnocytophaga spp. assemblies.</title>
        <authorList>
            <person name="Gulvik C.A."/>
        </authorList>
    </citation>
    <scope>NUCLEOTIDE SEQUENCE [LARGE SCALE GENOMIC DNA]</scope>
    <source>
        <strain evidence="3">H1496</strain>
    </source>
</reference>
<dbReference type="RefSeq" id="WP_095910668.1">
    <property type="nucleotide sequence ID" value="NZ_CP022386.1"/>
</dbReference>
<dbReference type="Gene3D" id="1.10.510.10">
    <property type="entry name" value="Transferase(Phosphotransferase) domain 1"/>
    <property type="match status" value="1"/>
</dbReference>
<sequence>MSIGLQTAELNFDIIREIGQEGKNSQVFLAHDKQLDAEIVIKRIEKTKFTNSNEYYEESKKLYLSSHNNVVKVSYACSDDDYIYIAMPYYKNGSLKSLITNRNLSIREIIRYSIQFLSGLHHIHSKGLIHFDIKPDNIMISDSNEALLSDFGLAKAMNDFGLANPTFLYEKQIAPEAFQSTKKTLHYDIYLSGITLYRLLNGEKHFENQLSKYNNNIESFKNDVISGKFPNRKDYLAHIPIKLQKIVNKAIDIDISKRYNNVLELMNDLGGVDENLDWVYSEKEWLCNKGNHTYKIVINDDNPKAISIDTTKINNITGIETKEKKSTFKNLNEKDISSKIKGVFKSYEK</sequence>
<organism evidence="2 3">
    <name type="scientific">Capnocytophaga gingivalis</name>
    <dbReference type="NCBI Taxonomy" id="1017"/>
    <lineage>
        <taxon>Bacteria</taxon>
        <taxon>Pseudomonadati</taxon>
        <taxon>Bacteroidota</taxon>
        <taxon>Flavobacteriia</taxon>
        <taxon>Flavobacteriales</taxon>
        <taxon>Flavobacteriaceae</taxon>
        <taxon>Capnocytophaga</taxon>
    </lineage>
</organism>
<evidence type="ECO:0000259" key="1">
    <source>
        <dbReference type="PROSITE" id="PS50011"/>
    </source>
</evidence>
<keyword evidence="2" id="KW-0723">Serine/threonine-protein kinase</keyword>
<dbReference type="PANTHER" id="PTHR44167:SF24">
    <property type="entry name" value="SERINE_THREONINE-PROTEIN KINASE CHK2"/>
    <property type="match status" value="1"/>
</dbReference>
<evidence type="ECO:0000313" key="3">
    <source>
        <dbReference type="Proteomes" id="UP000217250"/>
    </source>
</evidence>
<dbReference type="PANTHER" id="PTHR44167">
    <property type="entry name" value="OVARIAN-SPECIFIC SERINE/THREONINE-PROTEIN KINASE LOK-RELATED"/>
    <property type="match status" value="1"/>
</dbReference>
<dbReference type="KEGG" id="cgh:CGC50_09680"/>